<feature type="domain" description="F-box" evidence="1">
    <location>
        <begin position="1"/>
        <end position="44"/>
    </location>
</feature>
<name>A0A9C6WWR4_FRAOC</name>
<gene>
    <name evidence="3" type="primary">LOC113212277</name>
</gene>
<evidence type="ECO:0000313" key="3">
    <source>
        <dbReference type="RefSeq" id="XP_052121909.1"/>
    </source>
</evidence>
<keyword evidence="2" id="KW-1185">Reference proteome</keyword>
<dbReference type="InterPro" id="IPR036047">
    <property type="entry name" value="F-box-like_dom_sf"/>
</dbReference>
<accession>A0A9C6WWR4</accession>
<reference evidence="3" key="1">
    <citation type="submission" date="2025-08" db="UniProtKB">
        <authorList>
            <consortium name="RefSeq"/>
        </authorList>
    </citation>
    <scope>IDENTIFICATION</scope>
    <source>
        <tissue evidence="3">Whole organism</tissue>
    </source>
</reference>
<dbReference type="RefSeq" id="XP_052121909.1">
    <property type="nucleotide sequence ID" value="XM_052265949.1"/>
</dbReference>
<dbReference type="GeneID" id="113212277"/>
<dbReference type="CDD" id="cd09917">
    <property type="entry name" value="F-box_SF"/>
    <property type="match status" value="1"/>
</dbReference>
<dbReference type="Pfam" id="PF12937">
    <property type="entry name" value="F-box-like"/>
    <property type="match status" value="1"/>
</dbReference>
<proteinExistence type="predicted"/>
<organism evidence="2 3">
    <name type="scientific">Frankliniella occidentalis</name>
    <name type="common">Western flower thrips</name>
    <name type="synonym">Euthrips occidentalis</name>
    <dbReference type="NCBI Taxonomy" id="133901"/>
    <lineage>
        <taxon>Eukaryota</taxon>
        <taxon>Metazoa</taxon>
        <taxon>Ecdysozoa</taxon>
        <taxon>Arthropoda</taxon>
        <taxon>Hexapoda</taxon>
        <taxon>Insecta</taxon>
        <taxon>Pterygota</taxon>
        <taxon>Neoptera</taxon>
        <taxon>Paraneoptera</taxon>
        <taxon>Thysanoptera</taxon>
        <taxon>Terebrantia</taxon>
        <taxon>Thripoidea</taxon>
        <taxon>Thripidae</taxon>
        <taxon>Frankliniella</taxon>
    </lineage>
</organism>
<dbReference type="AlphaFoldDB" id="A0A9C6WWR4"/>
<dbReference type="SMART" id="SM00256">
    <property type="entry name" value="FBOX"/>
    <property type="match status" value="1"/>
</dbReference>
<protein>
    <submittedName>
        <fullName evidence="3">Uncharacterized protein LOC113212277 isoform X2</fullName>
    </submittedName>
</protein>
<sequence length="460" mass="50506">MERLPDDVLLLTMEYLGPEDLLTCRLVCKRLGRLALHPGVWSLQSWNANSVDGDRRACRVLRLAPRLGKLVARVGPHLSLAMARCAVKELELVANESTSVQATLLFRNQEKLGRLRRVELYFYGEALGGAPVLFAALVSSPVLEKLEIRNVPFNFDAKAMHCTVRQPALKHFKCSAKAGSVPFVNFVLTVHATTLQVVDLGHEACCPTATSTVALLAGLPHLRELSCPLLPDMGALAASETLGLLTLHVAAAMRPAAPAAAKYLRRARHLQNVTLRYRSATRFPVDVGVDLVEALAWSCLNRVETLCIEHEYDPDANRADGEDARLPDPGPLIRSLPSLTALRTLRLDVFETPGALLLAVTPDAAPALRALYLNPSPRRMAGLPPCAHAWRHEDAVRAFLSANRSVGLHVAATPYCFKDERCPACALGWLACHGDLWPSWDWELTSASSTLSHRRWVHVR</sequence>
<dbReference type="SUPFAM" id="SSF81383">
    <property type="entry name" value="F-box domain"/>
    <property type="match status" value="1"/>
</dbReference>
<dbReference type="Proteomes" id="UP000504606">
    <property type="component" value="Unplaced"/>
</dbReference>
<evidence type="ECO:0000313" key="2">
    <source>
        <dbReference type="Proteomes" id="UP000504606"/>
    </source>
</evidence>
<dbReference type="Gene3D" id="3.80.10.10">
    <property type="entry name" value="Ribonuclease Inhibitor"/>
    <property type="match status" value="1"/>
</dbReference>
<dbReference type="PROSITE" id="PS50181">
    <property type="entry name" value="FBOX"/>
    <property type="match status" value="1"/>
</dbReference>
<dbReference type="InterPro" id="IPR032675">
    <property type="entry name" value="LRR_dom_sf"/>
</dbReference>
<dbReference type="InterPro" id="IPR001810">
    <property type="entry name" value="F-box_dom"/>
</dbReference>
<evidence type="ECO:0000259" key="1">
    <source>
        <dbReference type="PROSITE" id="PS50181"/>
    </source>
</evidence>